<keyword evidence="4" id="KW-1185">Reference proteome</keyword>
<reference evidence="3" key="2">
    <citation type="submission" date="2023-06" db="EMBL/GenBank/DDBJ databases">
        <authorList>
            <person name="Ma L."/>
            <person name="Liu K.-W."/>
            <person name="Li Z."/>
            <person name="Hsiao Y.-Y."/>
            <person name="Qi Y."/>
            <person name="Fu T."/>
            <person name="Tang G."/>
            <person name="Zhang D."/>
            <person name="Sun W.-H."/>
            <person name="Liu D.-K."/>
            <person name="Li Y."/>
            <person name="Chen G.-Z."/>
            <person name="Liu X.-D."/>
            <person name="Liao X.-Y."/>
            <person name="Jiang Y.-T."/>
            <person name="Yu X."/>
            <person name="Hao Y."/>
            <person name="Huang J."/>
            <person name="Zhao X.-W."/>
            <person name="Ke S."/>
            <person name="Chen Y.-Y."/>
            <person name="Wu W.-L."/>
            <person name="Hsu J.-L."/>
            <person name="Lin Y.-F."/>
            <person name="Huang M.-D."/>
            <person name="Li C.-Y."/>
            <person name="Huang L."/>
            <person name="Wang Z.-W."/>
            <person name="Zhao X."/>
            <person name="Zhong W.-Y."/>
            <person name="Peng D.-H."/>
            <person name="Ahmad S."/>
            <person name="Lan S."/>
            <person name="Zhang J.-S."/>
            <person name="Tsai W.-C."/>
            <person name="Van De Peer Y."/>
            <person name="Liu Z.-J."/>
        </authorList>
    </citation>
    <scope>NUCLEOTIDE SEQUENCE</scope>
    <source>
        <strain evidence="3">CP</strain>
        <tissue evidence="3">Leaves</tissue>
    </source>
</reference>
<feature type="region of interest" description="Disordered" evidence="1">
    <location>
        <begin position="28"/>
        <end position="71"/>
    </location>
</feature>
<evidence type="ECO:0000256" key="1">
    <source>
        <dbReference type="SAM" id="MobiDB-lite"/>
    </source>
</evidence>
<accession>A0AAV9ECY0</accession>
<reference evidence="3" key="1">
    <citation type="journal article" date="2023" name="Nat. Commun.">
        <title>Diploid and tetraploid genomes of Acorus and the evolution of monocots.</title>
        <authorList>
            <person name="Ma L."/>
            <person name="Liu K.W."/>
            <person name="Li Z."/>
            <person name="Hsiao Y.Y."/>
            <person name="Qi Y."/>
            <person name="Fu T."/>
            <person name="Tang G.D."/>
            <person name="Zhang D."/>
            <person name="Sun W.H."/>
            <person name="Liu D.K."/>
            <person name="Li Y."/>
            <person name="Chen G.Z."/>
            <person name="Liu X.D."/>
            <person name="Liao X.Y."/>
            <person name="Jiang Y.T."/>
            <person name="Yu X."/>
            <person name="Hao Y."/>
            <person name="Huang J."/>
            <person name="Zhao X.W."/>
            <person name="Ke S."/>
            <person name="Chen Y.Y."/>
            <person name="Wu W.L."/>
            <person name="Hsu J.L."/>
            <person name="Lin Y.F."/>
            <person name="Huang M.D."/>
            <person name="Li C.Y."/>
            <person name="Huang L."/>
            <person name="Wang Z.W."/>
            <person name="Zhao X."/>
            <person name="Zhong W.Y."/>
            <person name="Peng D.H."/>
            <person name="Ahmad S."/>
            <person name="Lan S."/>
            <person name="Zhang J.S."/>
            <person name="Tsai W.C."/>
            <person name="Van de Peer Y."/>
            <person name="Liu Z.J."/>
        </authorList>
    </citation>
    <scope>NUCLEOTIDE SEQUENCE</scope>
    <source>
        <strain evidence="3">CP</strain>
    </source>
</reference>
<keyword evidence="2" id="KW-0732">Signal</keyword>
<feature type="signal peptide" evidence="2">
    <location>
        <begin position="1"/>
        <end position="26"/>
    </location>
</feature>
<dbReference type="Proteomes" id="UP001180020">
    <property type="component" value="Unassembled WGS sequence"/>
</dbReference>
<evidence type="ECO:0000256" key="2">
    <source>
        <dbReference type="SAM" id="SignalP"/>
    </source>
</evidence>
<gene>
    <name evidence="3" type="ORF">QJS10_CPA08g00872</name>
</gene>
<evidence type="ECO:0000313" key="4">
    <source>
        <dbReference type="Proteomes" id="UP001180020"/>
    </source>
</evidence>
<protein>
    <recommendedName>
        <fullName evidence="5">Secreted protein</fullName>
    </recommendedName>
</protein>
<feature type="chain" id="PRO_5043731792" description="Secreted protein" evidence="2">
    <location>
        <begin position="27"/>
        <end position="148"/>
    </location>
</feature>
<organism evidence="3 4">
    <name type="scientific">Acorus calamus</name>
    <name type="common">Sweet flag</name>
    <dbReference type="NCBI Taxonomy" id="4465"/>
    <lineage>
        <taxon>Eukaryota</taxon>
        <taxon>Viridiplantae</taxon>
        <taxon>Streptophyta</taxon>
        <taxon>Embryophyta</taxon>
        <taxon>Tracheophyta</taxon>
        <taxon>Spermatophyta</taxon>
        <taxon>Magnoliopsida</taxon>
        <taxon>Liliopsida</taxon>
        <taxon>Acoraceae</taxon>
        <taxon>Acorus</taxon>
    </lineage>
</organism>
<dbReference type="AlphaFoldDB" id="A0AAV9ECY0"/>
<evidence type="ECO:0000313" key="3">
    <source>
        <dbReference type="EMBL" id="KAK1311510.1"/>
    </source>
</evidence>
<sequence length="148" mass="16544">MGNPIFCFKRACALAVVLTFPPPIRTEISSDPAKHTGSGHPPHPSHTELSYVNGRPSDSTFVREEKSGRKKTRVWKTRNEPLASHDAARLGFVIGRRMGRICATRSWISVDRGSKVTLPLTMLRRLFKSSAKDSERRTVGIALHDDHE</sequence>
<comment type="caution">
    <text evidence="3">The sequence shown here is derived from an EMBL/GenBank/DDBJ whole genome shotgun (WGS) entry which is preliminary data.</text>
</comment>
<name>A0AAV9ECY0_ACOCL</name>
<evidence type="ECO:0008006" key="5">
    <source>
        <dbReference type="Google" id="ProtNLM"/>
    </source>
</evidence>
<dbReference type="EMBL" id="JAUJYO010000008">
    <property type="protein sequence ID" value="KAK1311510.1"/>
    <property type="molecule type" value="Genomic_DNA"/>
</dbReference>
<proteinExistence type="predicted"/>